<evidence type="ECO:0000256" key="1">
    <source>
        <dbReference type="ARBA" id="ARBA00022694"/>
    </source>
</evidence>
<keyword evidence="4 6" id="KW-0378">Hydrolase</keyword>
<dbReference type="EMBL" id="LCBL01000002">
    <property type="protein sequence ID" value="KKS09426.1"/>
    <property type="molecule type" value="Genomic_DNA"/>
</dbReference>
<dbReference type="AlphaFoldDB" id="A0A0G0YIP2"/>
<gene>
    <name evidence="6" type="primary">rnpA</name>
    <name evidence="8" type="ORF">UU65_C0002G0204</name>
</gene>
<keyword evidence="3 6" id="KW-0255">Endonuclease</keyword>
<evidence type="ECO:0000256" key="6">
    <source>
        <dbReference type="HAMAP-Rule" id="MF_00227"/>
    </source>
</evidence>
<dbReference type="GO" id="GO:0042781">
    <property type="term" value="F:3'-tRNA processing endoribonuclease activity"/>
    <property type="evidence" value="ECO:0007669"/>
    <property type="project" value="TreeGrafter"/>
</dbReference>
<dbReference type="SUPFAM" id="SSF54211">
    <property type="entry name" value="Ribosomal protein S5 domain 2-like"/>
    <property type="match status" value="1"/>
</dbReference>
<comment type="subunit">
    <text evidence="6">Consists of a catalytic RNA component (M1 or rnpB) and a protein subunit.</text>
</comment>
<comment type="function">
    <text evidence="6">RNaseP catalyzes the removal of the 5'-leader sequence from pre-tRNA to produce the mature 5'-terminus. It can also cleave other RNA substrates such as 4.5S RNA. The protein component plays an auxiliary but essential role in vivo by binding to the 5'-leader sequence and broadening the substrate specificity of the ribozyme.</text>
</comment>
<dbReference type="InterPro" id="IPR000100">
    <property type="entry name" value="RNase_P"/>
</dbReference>
<dbReference type="PANTHER" id="PTHR33992:SF1">
    <property type="entry name" value="RIBONUCLEASE P PROTEIN COMPONENT"/>
    <property type="match status" value="1"/>
</dbReference>
<comment type="catalytic activity">
    <reaction evidence="6">
        <text>Endonucleolytic cleavage of RNA, removing 5'-extranucleotides from tRNA precursor.</text>
        <dbReference type="EC" id="3.1.26.5"/>
    </reaction>
</comment>
<name>A0A0G0YIP2_UNCC2</name>
<dbReference type="GO" id="GO:0004526">
    <property type="term" value="F:ribonuclease P activity"/>
    <property type="evidence" value="ECO:0007669"/>
    <property type="project" value="UniProtKB-UniRule"/>
</dbReference>
<evidence type="ECO:0000256" key="3">
    <source>
        <dbReference type="ARBA" id="ARBA00022759"/>
    </source>
</evidence>
<protein>
    <recommendedName>
        <fullName evidence="6 7">Ribonuclease P protein component</fullName>
        <shortName evidence="6">RNase P protein</shortName>
        <shortName evidence="6">RNaseP protein</shortName>
        <ecNumber evidence="6 7">3.1.26.5</ecNumber>
    </recommendedName>
    <alternativeName>
        <fullName evidence="6">Protein C5</fullName>
    </alternativeName>
</protein>
<dbReference type="InterPro" id="IPR014721">
    <property type="entry name" value="Ribsml_uS5_D2-typ_fold_subgr"/>
</dbReference>
<dbReference type="GO" id="GO:0001682">
    <property type="term" value="P:tRNA 5'-leader removal"/>
    <property type="evidence" value="ECO:0007669"/>
    <property type="project" value="UniProtKB-UniRule"/>
</dbReference>
<dbReference type="GO" id="GO:0030677">
    <property type="term" value="C:ribonuclease P complex"/>
    <property type="evidence" value="ECO:0007669"/>
    <property type="project" value="TreeGrafter"/>
</dbReference>
<sequence length="122" mass="14523">MLRKEFRITKENEFKRIYQKGKFFGNGEYTVRSLPNRSSFSRVAVVILKKHTKKATKRNLARRRLQEIVRLNFAKLRPGFDLIITSKRDLAEVEYQNLEKSLLALLNRGNLLKYEKDRSQSY</sequence>
<accession>A0A0G0YIP2</accession>
<reference evidence="8 9" key="1">
    <citation type="journal article" date="2015" name="Nature">
        <title>rRNA introns, odd ribosomes, and small enigmatic genomes across a large radiation of phyla.</title>
        <authorList>
            <person name="Brown C.T."/>
            <person name="Hug L.A."/>
            <person name="Thomas B.C."/>
            <person name="Sharon I."/>
            <person name="Castelle C.J."/>
            <person name="Singh A."/>
            <person name="Wilkins M.J."/>
            <person name="Williams K.H."/>
            <person name="Banfield J.F."/>
        </authorList>
    </citation>
    <scope>NUCLEOTIDE SEQUENCE [LARGE SCALE GENOMIC DNA]</scope>
</reference>
<dbReference type="InterPro" id="IPR020568">
    <property type="entry name" value="Ribosomal_Su5_D2-typ_SF"/>
</dbReference>
<evidence type="ECO:0000256" key="7">
    <source>
        <dbReference type="NCBIfam" id="TIGR00188"/>
    </source>
</evidence>
<evidence type="ECO:0000256" key="2">
    <source>
        <dbReference type="ARBA" id="ARBA00022722"/>
    </source>
</evidence>
<evidence type="ECO:0000313" key="9">
    <source>
        <dbReference type="Proteomes" id="UP000033869"/>
    </source>
</evidence>
<dbReference type="Pfam" id="PF00825">
    <property type="entry name" value="Ribonuclease_P"/>
    <property type="match status" value="1"/>
</dbReference>
<dbReference type="EC" id="3.1.26.5" evidence="6 7"/>
<proteinExistence type="inferred from homology"/>
<dbReference type="PANTHER" id="PTHR33992">
    <property type="entry name" value="RIBONUCLEASE P PROTEIN COMPONENT"/>
    <property type="match status" value="1"/>
</dbReference>
<comment type="caution">
    <text evidence="8">The sequence shown here is derived from an EMBL/GenBank/DDBJ whole genome shotgun (WGS) entry which is preliminary data.</text>
</comment>
<keyword evidence="2 6" id="KW-0540">Nuclease</keyword>
<keyword evidence="5 6" id="KW-0694">RNA-binding</keyword>
<keyword evidence="1 6" id="KW-0819">tRNA processing</keyword>
<comment type="similarity">
    <text evidence="6">Belongs to the RnpA family.</text>
</comment>
<evidence type="ECO:0000256" key="5">
    <source>
        <dbReference type="ARBA" id="ARBA00022884"/>
    </source>
</evidence>
<evidence type="ECO:0000313" key="8">
    <source>
        <dbReference type="EMBL" id="KKS09426.1"/>
    </source>
</evidence>
<dbReference type="HAMAP" id="MF_00227">
    <property type="entry name" value="RNase_P"/>
    <property type="match status" value="1"/>
</dbReference>
<dbReference type="Proteomes" id="UP000033869">
    <property type="component" value="Unassembled WGS sequence"/>
</dbReference>
<dbReference type="NCBIfam" id="TIGR00188">
    <property type="entry name" value="rnpA"/>
    <property type="match status" value="1"/>
</dbReference>
<dbReference type="GO" id="GO:0000049">
    <property type="term" value="F:tRNA binding"/>
    <property type="evidence" value="ECO:0007669"/>
    <property type="project" value="UniProtKB-UniRule"/>
</dbReference>
<dbReference type="Gene3D" id="3.30.230.10">
    <property type="match status" value="1"/>
</dbReference>
<evidence type="ECO:0000256" key="4">
    <source>
        <dbReference type="ARBA" id="ARBA00022801"/>
    </source>
</evidence>
<organism evidence="8 9">
    <name type="scientific">candidate division CPR2 bacterium GW2011_GWC1_41_48</name>
    <dbReference type="NCBI Taxonomy" id="1618344"/>
    <lineage>
        <taxon>Bacteria</taxon>
        <taxon>Bacteria division CPR2</taxon>
    </lineage>
</organism>